<evidence type="ECO:0000313" key="2">
    <source>
        <dbReference type="Proteomes" id="UP000199021"/>
    </source>
</evidence>
<dbReference type="RefSeq" id="WP_090171855.1">
    <property type="nucleotide sequence ID" value="NZ_FOFB01000026.1"/>
</dbReference>
<keyword evidence="2" id="KW-1185">Reference proteome</keyword>
<proteinExistence type="predicted"/>
<dbReference type="AlphaFoldDB" id="A0A1H9LW12"/>
<dbReference type="InterPro" id="IPR014917">
    <property type="entry name" value="DUF1800"/>
</dbReference>
<name>A0A1H9LW12_9BACT</name>
<evidence type="ECO:0000313" key="1">
    <source>
        <dbReference type="EMBL" id="SER15620.1"/>
    </source>
</evidence>
<dbReference type="Pfam" id="PF08811">
    <property type="entry name" value="DUF1800"/>
    <property type="match status" value="1"/>
</dbReference>
<evidence type="ECO:0008006" key="3">
    <source>
        <dbReference type="Google" id="ProtNLM"/>
    </source>
</evidence>
<sequence length="542" mass="60996">MASISPYNGTLNARLAAHLLRRSCLRYTRWQIDLLTGMPTSDALDVLLQAPLPLTVPAPIDPNTGQEWIGVVDNTAASPRGSGRHYICGWWFNEAIQDETVNHRMMLFLHNTFTTSHTKGAARHGENFFDYLSLLRHFAMGNFRDFAVKMTLNNHMLIYLDNNLSTRASQNENYGREFLELFTIGKENLSGAANYTEDDVIQAARVFSGFKVAPRTSAYIDPDTGIHSGRALFNYHSLGDKTFSAAFDGQTITGATNQAGMLGELNDFVDMVFAKRETARFFCRRMYRFFVRPTITAEVEQDIIEPLADTFIANNFEMMPVLRQLLHSEHFFDLDDADGADETIGSIIKSPLDLLCHSVSFFKVDLPDQVTDPTSFYRNFWLGGIRNVYLQASGLEIFAPDSVAGYQAYYQDPTYDKSWFVSSTIVSRYKLGEMLVTGRRVLSPGSLGGVKLDSVAYLESEISSPKQAGVIMDELLPYLFPEAPSGNRRGYFLHDIFLEGLSAINWRIEWETYEAGGSDADVRIPIDQLIQVLLRAPEFQLL</sequence>
<organism evidence="1 2">
    <name type="scientific">Neolewinella agarilytica</name>
    <dbReference type="NCBI Taxonomy" id="478744"/>
    <lineage>
        <taxon>Bacteria</taxon>
        <taxon>Pseudomonadati</taxon>
        <taxon>Bacteroidota</taxon>
        <taxon>Saprospiria</taxon>
        <taxon>Saprospirales</taxon>
        <taxon>Lewinellaceae</taxon>
        <taxon>Neolewinella</taxon>
    </lineage>
</organism>
<dbReference type="Proteomes" id="UP000199021">
    <property type="component" value="Unassembled WGS sequence"/>
</dbReference>
<dbReference type="InParanoid" id="A0A1H9LW12"/>
<dbReference type="OrthoDB" id="9772295at2"/>
<reference evidence="2" key="1">
    <citation type="submission" date="2016-10" db="EMBL/GenBank/DDBJ databases">
        <authorList>
            <person name="Varghese N."/>
            <person name="Submissions S."/>
        </authorList>
    </citation>
    <scope>NUCLEOTIDE SEQUENCE [LARGE SCALE GENOMIC DNA]</scope>
    <source>
        <strain evidence="2">DSM 24740</strain>
    </source>
</reference>
<dbReference type="EMBL" id="FOFB01000026">
    <property type="protein sequence ID" value="SER15620.1"/>
    <property type="molecule type" value="Genomic_DNA"/>
</dbReference>
<gene>
    <name evidence="1" type="ORF">SAMN05444359_1263</name>
</gene>
<dbReference type="STRING" id="478744.SAMN05444359_1263"/>
<accession>A0A1H9LW12</accession>
<protein>
    <recommendedName>
        <fullName evidence="3">DUF1800 domain-containing protein</fullName>
    </recommendedName>
</protein>